<evidence type="ECO:0000256" key="5">
    <source>
        <dbReference type="HAMAP-Rule" id="MF_02033"/>
    </source>
</evidence>
<dbReference type="PIRSF" id="PIRSF003101">
    <property type="entry name" value="FtsA"/>
    <property type="match status" value="1"/>
</dbReference>
<comment type="caution">
    <text evidence="8">The sequence shown here is derived from an EMBL/GenBank/DDBJ whole genome shotgun (WGS) entry which is preliminary data.</text>
</comment>
<comment type="subunit">
    <text evidence="5">Self-interacts. Interacts with FtsZ.</text>
</comment>
<comment type="similarity">
    <text evidence="5 6">Belongs to the FtsA/MreB family.</text>
</comment>
<feature type="domain" description="SHS2" evidence="7">
    <location>
        <begin position="7"/>
        <end position="194"/>
    </location>
</feature>
<dbReference type="RefSeq" id="WP_213821667.1">
    <property type="nucleotide sequence ID" value="NZ_JAAMFL010000006.1"/>
</dbReference>
<evidence type="ECO:0000259" key="7">
    <source>
        <dbReference type="SMART" id="SM00842"/>
    </source>
</evidence>
<dbReference type="InterPro" id="IPR020823">
    <property type="entry name" value="Cell_div_FtsA"/>
</dbReference>
<organism evidence="8 9">
    <name type="scientific">Fructobacillus parabroussonetiae</name>
    <dbReference type="NCBI Taxonomy" id="2713174"/>
    <lineage>
        <taxon>Bacteria</taxon>
        <taxon>Bacillati</taxon>
        <taxon>Bacillota</taxon>
        <taxon>Bacilli</taxon>
        <taxon>Lactobacillales</taxon>
        <taxon>Lactobacillaceae</taxon>
        <taxon>Fructobacillus</taxon>
    </lineage>
</organism>
<dbReference type="Pfam" id="PF02491">
    <property type="entry name" value="SHS2_FTSA"/>
    <property type="match status" value="1"/>
</dbReference>
<reference evidence="8 9" key="1">
    <citation type="submission" date="2020-02" db="EMBL/GenBank/DDBJ databases">
        <title>Fructobacillus sp. isolated from paper mulberry of Taiwan.</title>
        <authorList>
            <person name="Lin S.-T."/>
        </authorList>
    </citation>
    <scope>NUCLEOTIDE SEQUENCE [LARGE SCALE GENOMIC DNA]</scope>
    <source>
        <strain evidence="8 9">S1-1</strain>
    </source>
</reference>
<dbReference type="NCBIfam" id="TIGR01174">
    <property type="entry name" value="ftsA"/>
    <property type="match status" value="1"/>
</dbReference>
<comment type="subcellular location">
    <subcellularLocation>
        <location evidence="5">Cell membrane</location>
        <topology evidence="5">Peripheral membrane protein</topology>
        <orientation evidence="5">Cytoplasmic side</orientation>
    </subcellularLocation>
    <text evidence="5">Localizes to the Z ring in an FtsZ-dependent manner. Targeted to the membrane through a conserved C-terminal amphipathic helix.</text>
</comment>
<dbReference type="CDD" id="cd24048">
    <property type="entry name" value="ASKHA_NBD_FtsA"/>
    <property type="match status" value="1"/>
</dbReference>
<comment type="function">
    <text evidence="5 6">Cell division protein that is involved in the assembly of the Z ring. May serve as a membrane anchor for the Z ring.</text>
</comment>
<evidence type="ECO:0000313" key="9">
    <source>
        <dbReference type="Proteomes" id="UP001519503"/>
    </source>
</evidence>
<dbReference type="SUPFAM" id="SSF53067">
    <property type="entry name" value="Actin-like ATPase domain"/>
    <property type="match status" value="2"/>
</dbReference>
<dbReference type="InterPro" id="IPR003494">
    <property type="entry name" value="SHS2_FtsA"/>
</dbReference>
<accession>A0ABS5QWT8</accession>
<dbReference type="GO" id="GO:0051301">
    <property type="term" value="P:cell division"/>
    <property type="evidence" value="ECO:0007669"/>
    <property type="project" value="UniProtKB-KW"/>
</dbReference>
<keyword evidence="9" id="KW-1185">Reference proteome</keyword>
<sequence>MAQDGVIVGLDIGTTMVKVVVAQNNGGRFNVIATGSAAGAGLKRGVIVDINQTAEAIKQAISQASSKANVAIEEVVVGLPANQVSIQKVSGLVSIENQNKQITGQDVVNVTTQALNSLSLAEETPVEFLPSQFIVDGFDGIKDPTDMIGVRLEVQGLVYLAPNKVVDGIKTAVKKAGLSIAAMDLAPMALAPAFLSDAEQNFGAILIDLAGGQSTASVIHDHKVKYMTVDYEGGLSVTKDISTVLSISQDEAEAVKVKYGSADANQASADQIFYVDAVGLSEKKPVDERYLAEIMEARFDQIFDRLDQQLDSVGADDLPGGYIITGGSAATPGLLAKAQAHFGENVQVARPNQIGLRHPSFARALAFASFEAFQSDLQKLIKAVLMGKQNYQAPEAETYHQADKQAKVIQTTEDEDDFYMDDEAPKEGLFKRMKTSLTSLFAETNDED</sequence>
<protein>
    <recommendedName>
        <fullName evidence="5 6">Cell division protein FtsA</fullName>
    </recommendedName>
</protein>
<evidence type="ECO:0000256" key="2">
    <source>
        <dbReference type="ARBA" id="ARBA00022618"/>
    </source>
</evidence>
<keyword evidence="2 5" id="KW-0132">Cell division</keyword>
<keyword evidence="3 5" id="KW-0472">Membrane</keyword>
<dbReference type="Gene3D" id="3.30.1490.110">
    <property type="match status" value="1"/>
</dbReference>
<proteinExistence type="inferred from homology"/>
<dbReference type="InterPro" id="IPR043129">
    <property type="entry name" value="ATPase_NBD"/>
</dbReference>
<keyword evidence="4 5" id="KW-0131">Cell cycle</keyword>
<evidence type="ECO:0000256" key="6">
    <source>
        <dbReference type="PIRNR" id="PIRNR003101"/>
    </source>
</evidence>
<dbReference type="HAMAP" id="MF_02033">
    <property type="entry name" value="FtsA"/>
    <property type="match status" value="1"/>
</dbReference>
<dbReference type="PANTHER" id="PTHR32432">
    <property type="entry name" value="CELL DIVISION PROTEIN FTSA-RELATED"/>
    <property type="match status" value="1"/>
</dbReference>
<dbReference type="Proteomes" id="UP001519503">
    <property type="component" value="Unassembled WGS sequence"/>
</dbReference>
<dbReference type="Pfam" id="PF14450">
    <property type="entry name" value="FtsA"/>
    <property type="match status" value="1"/>
</dbReference>
<dbReference type="SMART" id="SM00842">
    <property type="entry name" value="FtsA"/>
    <property type="match status" value="1"/>
</dbReference>
<gene>
    <name evidence="5 8" type="primary">ftsA</name>
    <name evidence="8" type="ORF">G6R30_03915</name>
</gene>
<dbReference type="EMBL" id="JAAMFL010000006">
    <property type="protein sequence ID" value="MBS9337605.1"/>
    <property type="molecule type" value="Genomic_DNA"/>
</dbReference>
<dbReference type="InterPro" id="IPR050696">
    <property type="entry name" value="FtsA/MreB"/>
</dbReference>
<dbReference type="Gene3D" id="3.30.420.40">
    <property type="match status" value="2"/>
</dbReference>
<keyword evidence="1 5" id="KW-1003">Cell membrane</keyword>
<dbReference type="PANTHER" id="PTHR32432:SF4">
    <property type="entry name" value="CELL DIVISION PROTEIN FTSA"/>
    <property type="match status" value="1"/>
</dbReference>
<evidence type="ECO:0000256" key="1">
    <source>
        <dbReference type="ARBA" id="ARBA00022475"/>
    </source>
</evidence>
<evidence type="ECO:0000256" key="3">
    <source>
        <dbReference type="ARBA" id="ARBA00023136"/>
    </source>
</evidence>
<name>A0ABS5QWT8_9LACO</name>
<evidence type="ECO:0000313" key="8">
    <source>
        <dbReference type="EMBL" id="MBS9337605.1"/>
    </source>
</evidence>
<evidence type="ECO:0000256" key="4">
    <source>
        <dbReference type="ARBA" id="ARBA00023306"/>
    </source>
</evidence>